<sequence length="823" mass="93253">MSFEYVKAVTDYFIMQLQQGVAPWQQSLSPGCVRSPYNPQTGINYNSINNLWLAGQKYNDPRWLTYQQANEMGFRIKKDMKSTSILYWKQDEKKSFYDEDGKQQERSEKLSRPRLFLAKVFNGEQIDGLPDLESRPLLSEEIRHAKAEALLTASGAKIDSGDRKHAFYRGGDIDTIFLPEQDQFDSKDYFYATVLHELCHWTGHSSRLNRDITYPIGSSGYAKEKLRTTIASLMIGEQLNIGFDPKHNASYVSLWIEVMQNDPKEIFRAAFEAEKIKNFVMGLEAVKVVDVKKESFVSINTDRELDNKEKIFLNVPYSQKEEAKKLGAKWDKDAKSWYVPAGTNLDEKGLAHFSHGNEKTKPVPSIAQQFKEALHSAGLIVENPLMDGKLHRVPVENDKKTQKSGAYIGYSSPGGGYIQNFRSGEKIYWKPERVSSSLSLKEKKRLAIEAKERQEVLKKEITEKQNRAAKIASQIWESSKIATPDNAYCKLKGITKINDLREVPKDFPEELKKQGVMVVKSVEEAQKIKKNNPNIRTFLAGDLIIPLRDEDNNLSTLQTVNPTFKSFMKDGKKHECFTIVGSDSIGIDALNSDLEKPILIAEGYATASAVAQITHMPVVAAFDSGNLKNVARVMREKYPSRIILLVADNDHVAQEKLLPNGKKGINVGITAAYNAAVDIGGGVVYPEFQKEEKDFSDWDDYKRVHGSDKARNDFISKMKIAEIQARVMAERLQTLANIQDQFAIDDPTTALDDQYVYDERDAANQLRQRAAILNGRNINSNDIAMISRVRSHLFQDREQRLSQKPNTASYREKKDQEIESGLS</sequence>
<evidence type="ECO:0000259" key="6">
    <source>
        <dbReference type="Pfam" id="PF18974"/>
    </source>
</evidence>
<dbReference type="Pfam" id="PF18974">
    <property type="entry name" value="DUF5710"/>
    <property type="match status" value="1"/>
</dbReference>
<evidence type="ECO:0000256" key="2">
    <source>
        <dbReference type="SAM" id="MobiDB-lite"/>
    </source>
</evidence>
<feature type="domain" description="DUF5710" evidence="6">
    <location>
        <begin position="310"/>
        <end position="346"/>
    </location>
</feature>
<dbReference type="InterPro" id="IPR041459">
    <property type="entry name" value="MPTase-PolyVal"/>
</dbReference>
<feature type="domain" description="Polyvalent protein metallopeptidase" evidence="5">
    <location>
        <begin position="146"/>
        <end position="270"/>
    </location>
</feature>
<geneLocation type="plasmid" evidence="7 8">
    <name>pBHa</name>
</geneLocation>
<organism evidence="7 8">
    <name type="scientific">Bartonella harrusi</name>
    <dbReference type="NCBI Taxonomy" id="2961895"/>
    <lineage>
        <taxon>Bacteria</taxon>
        <taxon>Pseudomonadati</taxon>
        <taxon>Pseudomonadota</taxon>
        <taxon>Alphaproteobacteria</taxon>
        <taxon>Hyphomicrobiales</taxon>
        <taxon>Bartonellaceae</taxon>
        <taxon>Bartonella</taxon>
    </lineage>
</organism>
<dbReference type="InterPro" id="IPR043764">
    <property type="entry name" value="DUF5710"/>
</dbReference>
<evidence type="ECO:0000259" key="4">
    <source>
        <dbReference type="Pfam" id="PF13362"/>
    </source>
</evidence>
<dbReference type="Pfam" id="PF08401">
    <property type="entry name" value="ArdcN"/>
    <property type="match status" value="1"/>
</dbReference>
<dbReference type="InterPro" id="IPR013610">
    <property type="entry name" value="ArdC_N"/>
</dbReference>
<dbReference type="Pfam" id="PF13362">
    <property type="entry name" value="Toprim_3"/>
    <property type="match status" value="1"/>
</dbReference>
<feature type="region of interest" description="Disordered" evidence="2">
    <location>
        <begin position="799"/>
        <end position="823"/>
    </location>
</feature>
<dbReference type="Proteomes" id="UP001059475">
    <property type="component" value="Plasmid pBHa"/>
</dbReference>
<dbReference type="InterPro" id="IPR034154">
    <property type="entry name" value="TOPRIM_DnaG/twinkle"/>
</dbReference>
<dbReference type="RefSeq" id="WP_254769574.1">
    <property type="nucleotide sequence ID" value="NZ_CP101113.1"/>
</dbReference>
<name>A0ABY5ERE7_9HYPH</name>
<evidence type="ECO:0000259" key="5">
    <source>
        <dbReference type="Pfam" id="PF18818"/>
    </source>
</evidence>
<reference evidence="7" key="1">
    <citation type="submission" date="2022-07" db="EMBL/GenBank/DDBJ databases">
        <title>First report of Bartonella spp. in marsupials in Brazil, with a description of Bartonella harrusi sp. nov. and new proposal for taxonomic reclassification of species of the genus Bartonella.</title>
        <authorList>
            <person name="Amaral R.B."/>
        </authorList>
    </citation>
    <scope>NUCLEOTIDE SEQUENCE</scope>
    <source>
        <strain evidence="7">117A</strain>
        <plasmid evidence="7">pBHa</plasmid>
    </source>
</reference>
<keyword evidence="7" id="KW-0614">Plasmid</keyword>
<feature type="domain" description="N-terminal" evidence="3">
    <location>
        <begin position="5"/>
        <end position="120"/>
    </location>
</feature>
<keyword evidence="8" id="KW-1185">Reference proteome</keyword>
<evidence type="ECO:0000256" key="1">
    <source>
        <dbReference type="SAM" id="Coils"/>
    </source>
</evidence>
<evidence type="ECO:0000259" key="3">
    <source>
        <dbReference type="Pfam" id="PF08401"/>
    </source>
</evidence>
<proteinExistence type="predicted"/>
<dbReference type="CDD" id="cd01029">
    <property type="entry name" value="TOPRIM_primases"/>
    <property type="match status" value="1"/>
</dbReference>
<evidence type="ECO:0000313" key="7">
    <source>
        <dbReference type="EMBL" id="UTO27660.1"/>
    </source>
</evidence>
<accession>A0ABY5ERE7</accession>
<evidence type="ECO:0000313" key="8">
    <source>
        <dbReference type="Proteomes" id="UP001059475"/>
    </source>
</evidence>
<gene>
    <name evidence="7" type="ORF">NMK50_00130</name>
</gene>
<protein>
    <submittedName>
        <fullName evidence="7">Zincin-like metallopeptidase domain-containing protein</fullName>
    </submittedName>
</protein>
<feature type="coiled-coil region" evidence="1">
    <location>
        <begin position="440"/>
        <end position="467"/>
    </location>
</feature>
<dbReference type="InterPro" id="IPR006171">
    <property type="entry name" value="TOPRIM_dom"/>
</dbReference>
<dbReference type="EMBL" id="CP101113">
    <property type="protein sequence ID" value="UTO27660.1"/>
    <property type="molecule type" value="Genomic_DNA"/>
</dbReference>
<keyword evidence="1" id="KW-0175">Coiled coil</keyword>
<feature type="domain" description="Toprim" evidence="4">
    <location>
        <begin position="598"/>
        <end position="708"/>
    </location>
</feature>
<dbReference type="Pfam" id="PF18818">
    <property type="entry name" value="MPTase-PolyVal"/>
    <property type="match status" value="1"/>
</dbReference>